<accession>A6KSA5</accession>
<evidence type="ECO:0000313" key="3">
    <source>
        <dbReference type="RGD" id="1304813"/>
    </source>
</evidence>
<sequence>MEPEEPCCFSNVLLHSRSKRLFSFAKEVSCFVFNCSETFLLPQRHQLSCFSSSRGLGMLGLISLKKKTK</sequence>
<evidence type="ECO:0000313" key="1">
    <source>
        <dbReference type="EMBL" id="EDL84887.1"/>
    </source>
</evidence>
<dbReference type="Proteomes" id="UP000234681">
    <property type="component" value="Chromosome 7"/>
</dbReference>
<evidence type="ECO:0000313" key="2">
    <source>
        <dbReference type="Proteomes" id="UP000234681"/>
    </source>
</evidence>
<dbReference type="AlphaFoldDB" id="A6KSA5"/>
<protein>
    <submittedName>
        <fullName evidence="1">RNA binding motif, single stranded interacting protein 2, isoform CRA_b</fullName>
    </submittedName>
</protein>
<dbReference type="EMBL" id="CH474104">
    <property type="protein sequence ID" value="EDL84887.1"/>
    <property type="molecule type" value="Genomic_DNA"/>
</dbReference>
<dbReference type="RGD" id="1304813">
    <property type="gene designation" value="Rbms2"/>
</dbReference>
<reference evidence="1 2" key="1">
    <citation type="submission" date="2005-09" db="EMBL/GenBank/DDBJ databases">
        <authorList>
            <person name="Mural R.J."/>
            <person name="Li P.W."/>
            <person name="Adams M.D."/>
            <person name="Amanatides P.G."/>
            <person name="Baden-Tillson H."/>
            <person name="Barnstead M."/>
            <person name="Chin S.H."/>
            <person name="Dew I."/>
            <person name="Evans C.A."/>
            <person name="Ferriera S."/>
            <person name="Flanigan M."/>
            <person name="Fosler C."/>
            <person name="Glodek A."/>
            <person name="Gu Z."/>
            <person name="Holt R.A."/>
            <person name="Jennings D."/>
            <person name="Kraft C.L."/>
            <person name="Lu F."/>
            <person name="Nguyen T."/>
            <person name="Nusskern D.R."/>
            <person name="Pfannkoch C.M."/>
            <person name="Sitter C."/>
            <person name="Sutton G.G."/>
            <person name="Venter J.C."/>
            <person name="Wang Z."/>
            <person name="Woodage T."/>
            <person name="Zheng X.H."/>
            <person name="Zhong F."/>
        </authorList>
    </citation>
    <scope>NUCLEOTIDE SEQUENCE [LARGE SCALE GENOMIC DNA]</scope>
    <source>
        <strain>BN</strain>
        <strain evidence="2">Sprague-Dawley</strain>
    </source>
</reference>
<gene>
    <name evidence="1 3" type="primary">Rbms2</name>
    <name evidence="1" type="ORF">rCG_42512</name>
</gene>
<name>A6KSA5_RAT</name>
<dbReference type="AGR" id="RGD:1304813"/>
<proteinExistence type="predicted"/>
<organism evidence="1 2">
    <name type="scientific">Rattus norvegicus</name>
    <name type="common">Rat</name>
    <dbReference type="NCBI Taxonomy" id="10116"/>
    <lineage>
        <taxon>Eukaryota</taxon>
        <taxon>Metazoa</taxon>
        <taxon>Chordata</taxon>
        <taxon>Craniata</taxon>
        <taxon>Vertebrata</taxon>
        <taxon>Euteleostomi</taxon>
        <taxon>Mammalia</taxon>
        <taxon>Eutheria</taxon>
        <taxon>Euarchontoglires</taxon>
        <taxon>Glires</taxon>
        <taxon>Rodentia</taxon>
        <taxon>Myomorpha</taxon>
        <taxon>Muroidea</taxon>
        <taxon>Muridae</taxon>
        <taxon>Murinae</taxon>
        <taxon>Rattus</taxon>
    </lineage>
</organism>